<dbReference type="Proteomes" id="UP000289954">
    <property type="component" value="Unassembled WGS sequence"/>
</dbReference>
<gene>
    <name evidence="2" type="ORF">CBZ_26540</name>
</gene>
<feature type="transmembrane region" description="Helical" evidence="1">
    <location>
        <begin position="119"/>
        <end position="143"/>
    </location>
</feature>
<organism evidence="2 3">
    <name type="scientific">Cellulomonas biazotea</name>
    <dbReference type="NCBI Taxonomy" id="1709"/>
    <lineage>
        <taxon>Bacteria</taxon>
        <taxon>Bacillati</taxon>
        <taxon>Actinomycetota</taxon>
        <taxon>Actinomycetes</taxon>
        <taxon>Micrococcales</taxon>
        <taxon>Cellulomonadaceae</taxon>
        <taxon>Cellulomonas</taxon>
    </lineage>
</organism>
<keyword evidence="3" id="KW-1185">Reference proteome</keyword>
<keyword evidence="1" id="KW-1133">Transmembrane helix</keyword>
<name>A0A402DU22_9CELL</name>
<proteinExistence type="predicted"/>
<feature type="transmembrane region" description="Helical" evidence="1">
    <location>
        <begin position="47"/>
        <end position="71"/>
    </location>
</feature>
<evidence type="ECO:0000256" key="1">
    <source>
        <dbReference type="SAM" id="Phobius"/>
    </source>
</evidence>
<feature type="transmembrane region" description="Helical" evidence="1">
    <location>
        <begin position="77"/>
        <end position="98"/>
    </location>
</feature>
<dbReference type="EMBL" id="BIMR01000230">
    <property type="protein sequence ID" value="GCE77598.1"/>
    <property type="molecule type" value="Genomic_DNA"/>
</dbReference>
<comment type="caution">
    <text evidence="2">The sequence shown here is derived from an EMBL/GenBank/DDBJ whole genome shotgun (WGS) entry which is preliminary data.</text>
</comment>
<evidence type="ECO:0000313" key="2">
    <source>
        <dbReference type="EMBL" id="GCE77598.1"/>
    </source>
</evidence>
<keyword evidence="1" id="KW-0812">Transmembrane</keyword>
<dbReference type="RefSeq" id="WP_130782209.1">
    <property type="nucleotide sequence ID" value="NZ_JBHLSX010000001.1"/>
</dbReference>
<reference evidence="2 3" key="1">
    <citation type="submission" date="2019-01" db="EMBL/GenBank/DDBJ databases">
        <title>Draft genome sequence of Cellulomonas takizawaensis strain TKZ-21.</title>
        <authorList>
            <person name="Yamamura H."/>
            <person name="Hayashi T."/>
            <person name="Hamada M."/>
            <person name="Serisawa Y."/>
            <person name="Matsuyama K."/>
            <person name="Nakagawa Y."/>
            <person name="Otoguro M."/>
            <person name="Yanagida F."/>
            <person name="Hayakawa M."/>
        </authorList>
    </citation>
    <scope>NUCLEOTIDE SEQUENCE [LARGE SCALE GENOMIC DNA]</scope>
    <source>
        <strain evidence="2 3">NBRC12680</strain>
    </source>
</reference>
<keyword evidence="1" id="KW-0472">Membrane</keyword>
<dbReference type="AlphaFoldDB" id="A0A402DU22"/>
<accession>A0A402DU22</accession>
<protein>
    <submittedName>
        <fullName evidence="2">Uncharacterized protein</fullName>
    </submittedName>
</protein>
<evidence type="ECO:0000313" key="3">
    <source>
        <dbReference type="Proteomes" id="UP000289954"/>
    </source>
</evidence>
<sequence>MRVIYTEILALLTRTDRSRAESRRLAEIEIARTLDESPPDFPRLRRLLLIGTTLGSTTGFVVFLIGLGASIASGSDVFIDVGACAGALLWAVGATQWLRWLAVPVQERAWRGRDAPLPWFLRPSWFDLFVALCAATLVVGAVLGGT</sequence>